<dbReference type="OrthoDB" id="5296287at2759"/>
<reference evidence="1" key="1">
    <citation type="submission" date="2020-01" db="EMBL/GenBank/DDBJ databases">
        <title>Identification and distribution of gene clusters putatively required for synthesis of sphingolipid metabolism inhibitors in phylogenetically diverse species of the filamentous fungus Fusarium.</title>
        <authorList>
            <person name="Kim H.-S."/>
            <person name="Busman M."/>
            <person name="Brown D.W."/>
            <person name="Divon H."/>
            <person name="Uhlig S."/>
            <person name="Proctor R.H."/>
        </authorList>
    </citation>
    <scope>NUCLEOTIDE SEQUENCE</scope>
    <source>
        <strain evidence="1">NRRL 31653</strain>
    </source>
</reference>
<gene>
    <name evidence="1" type="ORF">FAGAP_13521</name>
</gene>
<dbReference type="Proteomes" id="UP000737391">
    <property type="component" value="Unassembled WGS sequence"/>
</dbReference>
<evidence type="ECO:0000313" key="1">
    <source>
        <dbReference type="EMBL" id="KAF4472208.1"/>
    </source>
</evidence>
<keyword evidence="2" id="KW-1185">Reference proteome</keyword>
<organism evidence="1 2">
    <name type="scientific">Fusarium agapanthi</name>
    <dbReference type="NCBI Taxonomy" id="1803897"/>
    <lineage>
        <taxon>Eukaryota</taxon>
        <taxon>Fungi</taxon>
        <taxon>Dikarya</taxon>
        <taxon>Ascomycota</taxon>
        <taxon>Pezizomycotina</taxon>
        <taxon>Sordariomycetes</taxon>
        <taxon>Hypocreomycetidae</taxon>
        <taxon>Hypocreales</taxon>
        <taxon>Nectriaceae</taxon>
        <taxon>Fusarium</taxon>
        <taxon>Fusarium fujikuroi species complex</taxon>
    </lineage>
</organism>
<name>A0A9P5AY34_9HYPO</name>
<dbReference type="EMBL" id="LUFC02002208">
    <property type="protein sequence ID" value="KAF4472208.1"/>
    <property type="molecule type" value="Genomic_DNA"/>
</dbReference>
<proteinExistence type="predicted"/>
<dbReference type="AlphaFoldDB" id="A0A9P5AY34"/>
<sequence>MPRETITMPALCSKGRTTGPPRVEVRSRWSSVNREVLARLEAVERHIRLMRPPTPDLSRPGHEYASVEDQLKPSAAKLQSALETEGQTFAGEMAITPTLEDENDLMDYQSSVSSAMRIDTTSPASSLLLLATATSPNDTMGRNGG</sequence>
<accession>A0A9P5AY34</accession>
<protein>
    <submittedName>
        <fullName evidence="1">Transcriptional regulatory</fullName>
    </submittedName>
</protein>
<evidence type="ECO:0000313" key="2">
    <source>
        <dbReference type="Proteomes" id="UP000737391"/>
    </source>
</evidence>
<comment type="caution">
    <text evidence="1">The sequence shown here is derived from an EMBL/GenBank/DDBJ whole genome shotgun (WGS) entry which is preliminary data.</text>
</comment>